<dbReference type="Proteomes" id="UP000199706">
    <property type="component" value="Unassembled WGS sequence"/>
</dbReference>
<evidence type="ECO:0000313" key="1">
    <source>
        <dbReference type="EMBL" id="SDG69496.1"/>
    </source>
</evidence>
<dbReference type="AlphaFoldDB" id="A0A1G7WBW9"/>
<name>A0A1G7WBW9_9BURK</name>
<evidence type="ECO:0000313" key="2">
    <source>
        <dbReference type="Proteomes" id="UP000199706"/>
    </source>
</evidence>
<gene>
    <name evidence="1" type="ORF">SAMN05216466_104492</name>
</gene>
<dbReference type="EMBL" id="FNCJ01000004">
    <property type="protein sequence ID" value="SDG69496.1"/>
    <property type="molecule type" value="Genomic_DNA"/>
</dbReference>
<proteinExistence type="predicted"/>
<accession>A0A1G7WBW9</accession>
<sequence>MPGGGARSATLERMNALSRRWAVRKHISSSDHFVFTREADTYKLAV</sequence>
<protein>
    <submittedName>
        <fullName evidence="1">Uncharacterized protein</fullName>
    </submittedName>
</protein>
<organism evidence="1 2">
    <name type="scientific">Paraburkholderia phenazinium</name>
    <dbReference type="NCBI Taxonomy" id="60549"/>
    <lineage>
        <taxon>Bacteria</taxon>
        <taxon>Pseudomonadati</taxon>
        <taxon>Pseudomonadota</taxon>
        <taxon>Betaproteobacteria</taxon>
        <taxon>Burkholderiales</taxon>
        <taxon>Burkholderiaceae</taxon>
        <taxon>Paraburkholderia</taxon>
    </lineage>
</organism>
<reference evidence="1 2" key="1">
    <citation type="submission" date="2016-10" db="EMBL/GenBank/DDBJ databases">
        <authorList>
            <person name="de Groot N.N."/>
        </authorList>
    </citation>
    <scope>NUCLEOTIDE SEQUENCE [LARGE SCALE GENOMIC DNA]</scope>
    <source>
        <strain evidence="1 2">LMG 2247</strain>
    </source>
</reference>